<protein>
    <submittedName>
        <fullName evidence="2">Type VI secretion system baseplate subunit TssE</fullName>
    </submittedName>
</protein>
<dbReference type="SUPFAM" id="SSF160719">
    <property type="entry name" value="gpW/gp25-like"/>
    <property type="match status" value="1"/>
</dbReference>
<reference evidence="2" key="2">
    <citation type="submission" date="2023-04" db="EMBL/GenBank/DDBJ databases">
        <authorList>
            <person name="Beletskiy A.V."/>
            <person name="Mardanov A.V."/>
            <person name="Ravin N.V."/>
        </authorList>
    </citation>
    <scope>NUCLEOTIDE SEQUENCE</scope>
    <source>
        <strain evidence="2">GKL-02</strain>
    </source>
</reference>
<dbReference type="PANTHER" id="PTHR38595:SF1">
    <property type="entry name" value="TYPE VI SECRETION SYSTEM COMPONENT TSSE1"/>
    <property type="match status" value="1"/>
</dbReference>
<dbReference type="Proteomes" id="UP001301326">
    <property type="component" value="Chromosome"/>
</dbReference>
<accession>A0AA95HBM8</accession>
<dbReference type="AlphaFoldDB" id="A0AA95HBM8"/>
<sequence length="201" mass="22900">MPTETYLPSLLDRLADDAHVNHSMENCQREVTRLEKQLLNQSDNGDPAQRQQWLKALQDNRTHLAFLQKALGSLQGIRDCVRRDVGWLLNTRNLCIDDLETQYPEIAASVLNYGLPDLTGKTASSLQAGKLEKMLEKAISVFEPRILRQSLQVKLLTNESMQDHNALVFEITGWLWAEPSPLRLQLTTHLDLENGDMKILE</sequence>
<dbReference type="Pfam" id="PF04965">
    <property type="entry name" value="GPW_gp25"/>
    <property type="match status" value="1"/>
</dbReference>
<dbReference type="InterPro" id="IPR053176">
    <property type="entry name" value="T6SS_TssE1-like"/>
</dbReference>
<evidence type="ECO:0000313" key="2">
    <source>
        <dbReference type="EMBL" id="WGZ94392.1"/>
    </source>
</evidence>
<dbReference type="KEGG" id="tput:QJT81_21900"/>
<name>A0AA95HBM8_9GAMM</name>
<reference evidence="2" key="1">
    <citation type="journal article" date="2023" name="Int. J. Mol. Sci.">
        <title>Metagenomics Revealed a New Genus 'Candidatus Thiocaldithrix dubininis' gen. nov., sp. nov. and a New Species 'Candidatus Thiothrix putei' sp. nov. in the Family Thiotrichaceae, Some Members of Which Have Traits of Both Na+- and H+-Motive Energetics.</title>
        <authorList>
            <person name="Ravin N.V."/>
            <person name="Muntyan M.S."/>
            <person name="Smolyakov D.D."/>
            <person name="Rudenko T.S."/>
            <person name="Beletsky A.V."/>
            <person name="Mardanov A.V."/>
            <person name="Grabovich M.Y."/>
        </authorList>
    </citation>
    <scope>NUCLEOTIDE SEQUENCE</scope>
    <source>
        <strain evidence="2">GKL-02</strain>
    </source>
</reference>
<dbReference type="PANTHER" id="PTHR38595">
    <property type="entry name" value="CYTOPLASMIC PROTEIN-RELATED"/>
    <property type="match status" value="1"/>
</dbReference>
<evidence type="ECO:0000259" key="1">
    <source>
        <dbReference type="Pfam" id="PF04965"/>
    </source>
</evidence>
<dbReference type="NCBIfam" id="TIGR03357">
    <property type="entry name" value="VI_zyme"/>
    <property type="match status" value="1"/>
</dbReference>
<dbReference type="EMBL" id="CP124756">
    <property type="protein sequence ID" value="WGZ94392.1"/>
    <property type="molecule type" value="Genomic_DNA"/>
</dbReference>
<gene>
    <name evidence="2" type="primary">tssE</name>
    <name evidence="2" type="ORF">QJT81_21900</name>
</gene>
<dbReference type="InterPro" id="IPR007048">
    <property type="entry name" value="IraD/Gp25-like"/>
</dbReference>
<proteinExistence type="predicted"/>
<feature type="domain" description="IraD/Gp25-like" evidence="1">
    <location>
        <begin position="78"/>
        <end position="179"/>
    </location>
</feature>
<dbReference type="InterPro" id="IPR017737">
    <property type="entry name" value="TssE1-like"/>
</dbReference>
<organism evidence="2">
    <name type="scientific">Candidatus Thiothrix putei</name>
    <dbReference type="NCBI Taxonomy" id="3080811"/>
    <lineage>
        <taxon>Bacteria</taxon>
        <taxon>Pseudomonadati</taxon>
        <taxon>Pseudomonadota</taxon>
        <taxon>Gammaproteobacteria</taxon>
        <taxon>Thiotrichales</taxon>
        <taxon>Thiotrichaceae</taxon>
        <taxon>Thiothrix</taxon>
    </lineage>
</organism>